<dbReference type="InterPro" id="IPR011009">
    <property type="entry name" value="Kinase-like_dom_sf"/>
</dbReference>
<organism evidence="15 16">
    <name type="scientific">Morella rubra</name>
    <name type="common">Chinese bayberry</name>
    <dbReference type="NCBI Taxonomy" id="262757"/>
    <lineage>
        <taxon>Eukaryota</taxon>
        <taxon>Viridiplantae</taxon>
        <taxon>Streptophyta</taxon>
        <taxon>Embryophyta</taxon>
        <taxon>Tracheophyta</taxon>
        <taxon>Spermatophyta</taxon>
        <taxon>Magnoliopsida</taxon>
        <taxon>eudicotyledons</taxon>
        <taxon>Gunneridae</taxon>
        <taxon>Pentapetalae</taxon>
        <taxon>rosids</taxon>
        <taxon>fabids</taxon>
        <taxon>Fagales</taxon>
        <taxon>Myricaceae</taxon>
        <taxon>Morella</taxon>
    </lineage>
</organism>
<dbReference type="Proteomes" id="UP000516437">
    <property type="component" value="Chromosome 7"/>
</dbReference>
<feature type="signal peptide" evidence="13">
    <location>
        <begin position="1"/>
        <end position="25"/>
    </location>
</feature>
<dbReference type="GO" id="GO:0030247">
    <property type="term" value="F:polysaccharide binding"/>
    <property type="evidence" value="ECO:0007669"/>
    <property type="project" value="InterPro"/>
</dbReference>
<keyword evidence="8" id="KW-0067">ATP-binding</keyword>
<keyword evidence="2" id="KW-0723">Serine/threonine-protein kinase</keyword>
<keyword evidence="6" id="KW-0547">Nucleotide-binding</keyword>
<evidence type="ECO:0000256" key="4">
    <source>
        <dbReference type="ARBA" id="ARBA00022692"/>
    </source>
</evidence>
<feature type="domain" description="Protein kinase" evidence="14">
    <location>
        <begin position="274"/>
        <end position="559"/>
    </location>
</feature>
<gene>
    <name evidence="15" type="ORF">CJ030_MR7G016794</name>
</gene>
<evidence type="ECO:0000256" key="8">
    <source>
        <dbReference type="ARBA" id="ARBA00022840"/>
    </source>
</evidence>
<evidence type="ECO:0000313" key="15">
    <source>
        <dbReference type="EMBL" id="KAB1205150.1"/>
    </source>
</evidence>
<evidence type="ECO:0000256" key="5">
    <source>
        <dbReference type="ARBA" id="ARBA00022729"/>
    </source>
</evidence>
<keyword evidence="3" id="KW-0808">Transferase</keyword>
<dbReference type="InterPro" id="IPR025287">
    <property type="entry name" value="WAK_GUB"/>
</dbReference>
<evidence type="ECO:0000256" key="3">
    <source>
        <dbReference type="ARBA" id="ARBA00022679"/>
    </source>
</evidence>
<dbReference type="PANTHER" id="PTHR27009">
    <property type="entry name" value="RUST RESISTANCE KINASE LR10-RELATED"/>
    <property type="match status" value="1"/>
</dbReference>
<dbReference type="EMBL" id="RXIC02000025">
    <property type="protein sequence ID" value="KAB1205150.1"/>
    <property type="molecule type" value="Genomic_DNA"/>
</dbReference>
<evidence type="ECO:0000256" key="10">
    <source>
        <dbReference type="ARBA" id="ARBA00023136"/>
    </source>
</evidence>
<dbReference type="Pfam" id="PF13947">
    <property type="entry name" value="GUB_WAK_bind"/>
    <property type="match status" value="1"/>
</dbReference>
<evidence type="ECO:0000256" key="9">
    <source>
        <dbReference type="ARBA" id="ARBA00022989"/>
    </source>
</evidence>
<keyword evidence="4" id="KW-0812">Transmembrane</keyword>
<keyword evidence="11" id="KW-0325">Glycoprotein</keyword>
<evidence type="ECO:0000256" key="13">
    <source>
        <dbReference type="SAM" id="SignalP"/>
    </source>
</evidence>
<dbReference type="AlphaFoldDB" id="A0A6A1V1G6"/>
<dbReference type="InterPro" id="IPR008271">
    <property type="entry name" value="Ser/Thr_kinase_AS"/>
</dbReference>
<dbReference type="FunFam" id="1.10.510.10:FF:000590">
    <property type="entry name" value="PR5-like receptor kinase"/>
    <property type="match status" value="1"/>
</dbReference>
<dbReference type="Pfam" id="PF00069">
    <property type="entry name" value="Pkinase"/>
    <property type="match status" value="1"/>
</dbReference>
<accession>A0A6A1V1G6</accession>
<feature type="region of interest" description="Disordered" evidence="12">
    <location>
        <begin position="559"/>
        <end position="581"/>
    </location>
</feature>
<evidence type="ECO:0000256" key="1">
    <source>
        <dbReference type="ARBA" id="ARBA00004479"/>
    </source>
</evidence>
<evidence type="ECO:0000256" key="12">
    <source>
        <dbReference type="SAM" id="MobiDB-lite"/>
    </source>
</evidence>
<evidence type="ECO:0000256" key="7">
    <source>
        <dbReference type="ARBA" id="ARBA00022777"/>
    </source>
</evidence>
<keyword evidence="10" id="KW-0472">Membrane</keyword>
<evidence type="ECO:0000313" key="16">
    <source>
        <dbReference type="Proteomes" id="UP000516437"/>
    </source>
</evidence>
<keyword evidence="16" id="KW-1185">Reference proteome</keyword>
<keyword evidence="5 13" id="KW-0732">Signal</keyword>
<feature type="compositionally biased region" description="Polar residues" evidence="12">
    <location>
        <begin position="571"/>
        <end position="581"/>
    </location>
</feature>
<dbReference type="SUPFAM" id="SSF56112">
    <property type="entry name" value="Protein kinase-like (PK-like)"/>
    <property type="match status" value="1"/>
</dbReference>
<dbReference type="PROSITE" id="PS00108">
    <property type="entry name" value="PROTEIN_KINASE_ST"/>
    <property type="match status" value="1"/>
</dbReference>
<sequence>MARRTPFPAGLMSVVILVLVHQACSVTHNHHCPISSCGGIHNIRYPFRLIDDPPNCGDHRYNFSCENNQTVLHLSAGKYYVREIYNDNHGYYEQNSVRVVDSRIPKDNYSATPYCSPDFEYDFTAWNPYWLLTESYYSSNESGFVFVSCEKAMNSPFYLNSSTCFDDEAYSSNSSNSSLSSKRRHKYILSGQMKASVFIKELCQVEHRCLSSWPGNYDKNISCTDVHNMLLYGFELLVPWGVMNCGFFRSLVCSPDQADNQFYSCQCIAEIIGFLAALAMGEGGYGTVFKGTLRSGQLVAVKMLGKAKSNGQEFISEVATIGRIHHVNIVQLVGFCVKGAERALVYEFMPKGSLNKYIFSQEEGIFLSYEKLYDIALGVARGIEYLHRGCDMQILHFDIKPHNILLDDNFTPKVSDFGLARLYAVNDSIVSLTAVRGTLGYMAPELFYKNIGGLSYKADVYSFGMLLMEMAGRRKNVNASVDHSSQVYFPTWVYDQLQDGRDIEIDNVTEEEKEICKKMIIVALWCIQMTPSYRPSMHEVVGMLEGKLECLQMPPKPFISLPERPTEDVGDSSTWSSTTSR</sequence>
<dbReference type="SMART" id="SM00220">
    <property type="entry name" value="S_TKc"/>
    <property type="match status" value="1"/>
</dbReference>
<keyword evidence="7" id="KW-0418">Kinase</keyword>
<dbReference type="InterPro" id="IPR045874">
    <property type="entry name" value="LRK10/LRL21-25-like"/>
</dbReference>
<dbReference type="Gene3D" id="3.30.200.20">
    <property type="entry name" value="Phosphorylase Kinase, domain 1"/>
    <property type="match status" value="1"/>
</dbReference>
<name>A0A6A1V1G6_9ROSI</name>
<evidence type="ECO:0000256" key="2">
    <source>
        <dbReference type="ARBA" id="ARBA00022527"/>
    </source>
</evidence>
<evidence type="ECO:0000256" key="6">
    <source>
        <dbReference type="ARBA" id="ARBA00022741"/>
    </source>
</evidence>
<keyword evidence="9" id="KW-1133">Transmembrane helix</keyword>
<reference evidence="15 16" key="1">
    <citation type="journal article" date="2019" name="Plant Biotechnol. J.">
        <title>The red bayberry genome and genetic basis of sex determination.</title>
        <authorList>
            <person name="Jia H.M."/>
            <person name="Jia H.J."/>
            <person name="Cai Q.L."/>
            <person name="Wang Y."/>
            <person name="Zhao H.B."/>
            <person name="Yang W.F."/>
            <person name="Wang G.Y."/>
            <person name="Li Y.H."/>
            <person name="Zhan D.L."/>
            <person name="Shen Y.T."/>
            <person name="Niu Q.F."/>
            <person name="Chang L."/>
            <person name="Qiu J."/>
            <person name="Zhao L."/>
            <person name="Xie H.B."/>
            <person name="Fu W.Y."/>
            <person name="Jin J."/>
            <person name="Li X.W."/>
            <person name="Jiao Y."/>
            <person name="Zhou C.C."/>
            <person name="Tu T."/>
            <person name="Chai C.Y."/>
            <person name="Gao J.L."/>
            <person name="Fan L.J."/>
            <person name="van de Weg E."/>
            <person name="Wang J.Y."/>
            <person name="Gao Z.S."/>
        </authorList>
    </citation>
    <scope>NUCLEOTIDE SEQUENCE [LARGE SCALE GENOMIC DNA]</scope>
    <source>
        <tissue evidence="15">Leaves</tissue>
    </source>
</reference>
<dbReference type="GO" id="GO:0004674">
    <property type="term" value="F:protein serine/threonine kinase activity"/>
    <property type="evidence" value="ECO:0007669"/>
    <property type="project" value="UniProtKB-KW"/>
</dbReference>
<protein>
    <recommendedName>
        <fullName evidence="14">Protein kinase domain-containing protein</fullName>
    </recommendedName>
</protein>
<dbReference type="Gene3D" id="1.10.510.10">
    <property type="entry name" value="Transferase(Phosphotransferase) domain 1"/>
    <property type="match status" value="1"/>
</dbReference>
<comment type="subcellular location">
    <subcellularLocation>
        <location evidence="1">Membrane</location>
        <topology evidence="1">Single-pass type I membrane protein</topology>
    </subcellularLocation>
</comment>
<comment type="caution">
    <text evidence="15">The sequence shown here is derived from an EMBL/GenBank/DDBJ whole genome shotgun (WGS) entry which is preliminary data.</text>
</comment>
<dbReference type="GO" id="GO:0005524">
    <property type="term" value="F:ATP binding"/>
    <property type="evidence" value="ECO:0007669"/>
    <property type="project" value="UniProtKB-KW"/>
</dbReference>
<proteinExistence type="predicted"/>
<evidence type="ECO:0000259" key="14">
    <source>
        <dbReference type="PROSITE" id="PS50011"/>
    </source>
</evidence>
<dbReference type="PROSITE" id="PS50011">
    <property type="entry name" value="PROTEIN_KINASE_DOM"/>
    <property type="match status" value="1"/>
</dbReference>
<dbReference type="InterPro" id="IPR000719">
    <property type="entry name" value="Prot_kinase_dom"/>
</dbReference>
<dbReference type="OrthoDB" id="544400at2759"/>
<dbReference type="GO" id="GO:0016020">
    <property type="term" value="C:membrane"/>
    <property type="evidence" value="ECO:0007669"/>
    <property type="project" value="UniProtKB-SubCell"/>
</dbReference>
<feature type="chain" id="PRO_5025620259" description="Protein kinase domain-containing protein" evidence="13">
    <location>
        <begin position="26"/>
        <end position="581"/>
    </location>
</feature>
<evidence type="ECO:0000256" key="11">
    <source>
        <dbReference type="ARBA" id="ARBA00023180"/>
    </source>
</evidence>